<feature type="domain" description="MotA/TolQ/ExbB proton channel" evidence="8">
    <location>
        <begin position="94"/>
        <end position="190"/>
    </location>
</feature>
<evidence type="ECO:0000256" key="1">
    <source>
        <dbReference type="ARBA" id="ARBA00004651"/>
    </source>
</evidence>
<evidence type="ECO:0000256" key="5">
    <source>
        <dbReference type="ARBA" id="ARBA00023136"/>
    </source>
</evidence>
<dbReference type="InterPro" id="IPR002898">
    <property type="entry name" value="MotA_ExbB_proton_chnl"/>
</dbReference>
<dbReference type="InterPro" id="IPR050790">
    <property type="entry name" value="ExbB/TolQ_transport"/>
</dbReference>
<feature type="transmembrane region" description="Helical" evidence="7">
    <location>
        <begin position="161"/>
        <end position="183"/>
    </location>
</feature>
<dbReference type="OrthoDB" id="9805133at2"/>
<proteinExistence type="inferred from homology"/>
<dbReference type="RefSeq" id="WP_106724710.1">
    <property type="nucleotide sequence ID" value="NZ_PXYL01000006.1"/>
</dbReference>
<dbReference type="PANTHER" id="PTHR30625:SF3">
    <property type="entry name" value="TOL-PAL SYSTEM PROTEIN TOLQ"/>
    <property type="match status" value="1"/>
</dbReference>
<reference evidence="9 10" key="1">
    <citation type="submission" date="2018-03" db="EMBL/GenBank/DDBJ databases">
        <title>The draft genome of Mesorhizobium soli JCM 19897.</title>
        <authorList>
            <person name="Li L."/>
            <person name="Liu L."/>
            <person name="Liang L."/>
            <person name="Wang T."/>
            <person name="Zhang X."/>
        </authorList>
    </citation>
    <scope>NUCLEOTIDE SEQUENCE [LARGE SCALE GENOMIC DNA]</scope>
    <source>
        <strain evidence="9 10">JCM 19897</strain>
    </source>
</reference>
<dbReference type="GO" id="GO:0017038">
    <property type="term" value="P:protein import"/>
    <property type="evidence" value="ECO:0007669"/>
    <property type="project" value="TreeGrafter"/>
</dbReference>
<keyword evidence="9" id="KW-0966">Cell projection</keyword>
<keyword evidence="6" id="KW-0653">Protein transport</keyword>
<comment type="subcellular location">
    <subcellularLocation>
        <location evidence="1">Cell membrane</location>
        <topology evidence="1">Multi-pass membrane protein</topology>
    </subcellularLocation>
    <subcellularLocation>
        <location evidence="6">Membrane</location>
        <topology evidence="6">Multi-pass membrane protein</topology>
    </subcellularLocation>
</comment>
<keyword evidence="4 7" id="KW-1133">Transmembrane helix</keyword>
<feature type="transmembrane region" description="Helical" evidence="7">
    <location>
        <begin position="20"/>
        <end position="41"/>
    </location>
</feature>
<dbReference type="GO" id="GO:0005886">
    <property type="term" value="C:plasma membrane"/>
    <property type="evidence" value="ECO:0007669"/>
    <property type="project" value="UniProtKB-SubCell"/>
</dbReference>
<keyword evidence="3 7" id="KW-0812">Transmembrane</keyword>
<evidence type="ECO:0000256" key="6">
    <source>
        <dbReference type="RuleBase" id="RU004057"/>
    </source>
</evidence>
<keyword evidence="5 7" id="KW-0472">Membrane</keyword>
<keyword evidence="2" id="KW-1003">Cell membrane</keyword>
<comment type="caution">
    <text evidence="9">The sequence shown here is derived from an EMBL/GenBank/DDBJ whole genome shotgun (WGS) entry which is preliminary data.</text>
</comment>
<comment type="similarity">
    <text evidence="6">Belongs to the exbB/tolQ family.</text>
</comment>
<evidence type="ECO:0000313" key="10">
    <source>
        <dbReference type="Proteomes" id="UP000240653"/>
    </source>
</evidence>
<dbReference type="Proteomes" id="UP000240653">
    <property type="component" value="Unassembled WGS sequence"/>
</dbReference>
<evidence type="ECO:0000256" key="4">
    <source>
        <dbReference type="ARBA" id="ARBA00022989"/>
    </source>
</evidence>
<keyword evidence="10" id="KW-1185">Reference proteome</keyword>
<keyword evidence="6" id="KW-0813">Transport</keyword>
<name>A0A2P7SD03_9HYPH</name>
<accession>A0A2P7SD03</accession>
<dbReference type="PANTHER" id="PTHR30625">
    <property type="entry name" value="PROTEIN TOLQ"/>
    <property type="match status" value="1"/>
</dbReference>
<evidence type="ECO:0000256" key="3">
    <source>
        <dbReference type="ARBA" id="ARBA00022692"/>
    </source>
</evidence>
<dbReference type="AlphaFoldDB" id="A0A2P7SD03"/>
<evidence type="ECO:0000256" key="2">
    <source>
        <dbReference type="ARBA" id="ARBA00022475"/>
    </source>
</evidence>
<evidence type="ECO:0000259" key="8">
    <source>
        <dbReference type="Pfam" id="PF01618"/>
    </source>
</evidence>
<organism evidence="9 10">
    <name type="scientific">Pseudaminobacter soli</name>
    <name type="common">ex Li et al. 2025</name>
    <dbReference type="NCBI Taxonomy" id="1295366"/>
    <lineage>
        <taxon>Bacteria</taxon>
        <taxon>Pseudomonadati</taxon>
        <taxon>Pseudomonadota</taxon>
        <taxon>Alphaproteobacteria</taxon>
        <taxon>Hyphomicrobiales</taxon>
        <taxon>Phyllobacteriaceae</taxon>
        <taxon>Pseudaminobacter</taxon>
    </lineage>
</organism>
<keyword evidence="9" id="KW-0969">Cilium</keyword>
<feature type="transmembrane region" description="Helical" evidence="7">
    <location>
        <begin position="117"/>
        <end position="141"/>
    </location>
</feature>
<evidence type="ECO:0000313" key="9">
    <source>
        <dbReference type="EMBL" id="PSJ60377.1"/>
    </source>
</evidence>
<dbReference type="EMBL" id="PXYL01000006">
    <property type="protein sequence ID" value="PSJ60377.1"/>
    <property type="molecule type" value="Genomic_DNA"/>
</dbReference>
<gene>
    <name evidence="9" type="ORF">C7I85_14625</name>
</gene>
<sequence>MESSLSVIDLVRHADPVVQAIVLFLVICSIACWAIIIEKLIRLASLRRQIDALHRLAVEGGRGARQLTGMAGAVMTAARSEQADLAAGQAPAYEARSRIEETMRVTMLGELRRLEGGLPFLATLSSAAPFIGLFGTVWGIMTSFASIAQSQDTSLEVVAPGIAEALFATAAGLAVAIPAVIAYNQISAVLGRAAQNGGAAIPPIARALAYENAKTSPRVD</sequence>
<evidence type="ECO:0000256" key="7">
    <source>
        <dbReference type="SAM" id="Phobius"/>
    </source>
</evidence>
<protein>
    <submittedName>
        <fullName evidence="9">Flagellar motor protein MotA</fullName>
    </submittedName>
</protein>
<keyword evidence="9" id="KW-0282">Flagellum</keyword>
<dbReference type="Pfam" id="PF01618">
    <property type="entry name" value="MotA_ExbB"/>
    <property type="match status" value="1"/>
</dbReference>